<evidence type="ECO:0000313" key="1">
    <source>
        <dbReference type="EMBL" id="KAK7021046.1"/>
    </source>
</evidence>
<organism evidence="1 2">
    <name type="scientific">Halocaridina rubra</name>
    <name type="common">Hawaiian red shrimp</name>
    <dbReference type="NCBI Taxonomy" id="373956"/>
    <lineage>
        <taxon>Eukaryota</taxon>
        <taxon>Metazoa</taxon>
        <taxon>Ecdysozoa</taxon>
        <taxon>Arthropoda</taxon>
        <taxon>Crustacea</taxon>
        <taxon>Multicrustacea</taxon>
        <taxon>Malacostraca</taxon>
        <taxon>Eumalacostraca</taxon>
        <taxon>Eucarida</taxon>
        <taxon>Decapoda</taxon>
        <taxon>Pleocyemata</taxon>
        <taxon>Caridea</taxon>
        <taxon>Atyoidea</taxon>
        <taxon>Atyidae</taxon>
        <taxon>Halocaridina</taxon>
    </lineage>
</organism>
<gene>
    <name evidence="1" type="ORF">SK128_007160</name>
</gene>
<dbReference type="Proteomes" id="UP001381693">
    <property type="component" value="Unassembled WGS sequence"/>
</dbReference>
<proteinExistence type="predicted"/>
<name>A0AAN8WMP0_HALRR</name>
<reference evidence="1 2" key="1">
    <citation type="submission" date="2023-11" db="EMBL/GenBank/DDBJ databases">
        <title>Halocaridina rubra genome assembly.</title>
        <authorList>
            <person name="Smith C."/>
        </authorList>
    </citation>
    <scope>NUCLEOTIDE SEQUENCE [LARGE SCALE GENOMIC DNA]</scope>
    <source>
        <strain evidence="1">EP-1</strain>
        <tissue evidence="1">Whole</tissue>
    </source>
</reference>
<evidence type="ECO:0000313" key="2">
    <source>
        <dbReference type="Proteomes" id="UP001381693"/>
    </source>
</evidence>
<dbReference type="AlphaFoldDB" id="A0AAN8WMP0"/>
<comment type="caution">
    <text evidence="1">The sequence shown here is derived from an EMBL/GenBank/DDBJ whole genome shotgun (WGS) entry which is preliminary data.</text>
</comment>
<sequence length="71" mass="8284">MDDPIDLGPIAPRPDWLIVVQPVIQRRIQKCTKRLAIVSDRKMVIKRNISKIQKEIESEMVSLAHEEAWHI</sequence>
<keyword evidence="2" id="KW-1185">Reference proteome</keyword>
<dbReference type="EMBL" id="JAXCGZ010022922">
    <property type="protein sequence ID" value="KAK7021046.1"/>
    <property type="molecule type" value="Genomic_DNA"/>
</dbReference>
<protein>
    <submittedName>
        <fullName evidence="1">Uncharacterized protein</fullName>
    </submittedName>
</protein>
<accession>A0AAN8WMP0</accession>